<accession>A0A3N4PLB6</accession>
<gene>
    <name evidence="3" type="ORF">EGT74_20990</name>
</gene>
<dbReference type="PROSITE" id="PS51677">
    <property type="entry name" value="NODB"/>
    <property type="match status" value="1"/>
</dbReference>
<comment type="caution">
    <text evidence="3">The sequence shown here is derived from an EMBL/GenBank/DDBJ whole genome shotgun (WGS) entry which is preliminary data.</text>
</comment>
<dbReference type="InterPro" id="IPR011330">
    <property type="entry name" value="Glyco_hydro/deAcase_b/a-brl"/>
</dbReference>
<evidence type="ECO:0000313" key="4">
    <source>
        <dbReference type="Proteomes" id="UP000278351"/>
    </source>
</evidence>
<dbReference type="Proteomes" id="UP000278351">
    <property type="component" value="Unassembled WGS sequence"/>
</dbReference>
<feature type="transmembrane region" description="Helical" evidence="1">
    <location>
        <begin position="6"/>
        <end position="29"/>
    </location>
</feature>
<evidence type="ECO:0000313" key="3">
    <source>
        <dbReference type="EMBL" id="RPE09472.1"/>
    </source>
</evidence>
<dbReference type="InterPro" id="IPR002509">
    <property type="entry name" value="NODB_dom"/>
</dbReference>
<dbReference type="AlphaFoldDB" id="A0A3N4PLB6"/>
<dbReference type="Gene3D" id="3.20.20.370">
    <property type="entry name" value="Glycoside hydrolase/deacetylase"/>
    <property type="match status" value="1"/>
</dbReference>
<dbReference type="SUPFAM" id="SSF88713">
    <property type="entry name" value="Glycoside hydrolase/deacetylase"/>
    <property type="match status" value="1"/>
</dbReference>
<dbReference type="RefSeq" id="WP_123848464.1">
    <property type="nucleotide sequence ID" value="NZ_RPDH01000002.1"/>
</dbReference>
<keyword evidence="1" id="KW-0472">Membrane</keyword>
<evidence type="ECO:0000259" key="2">
    <source>
        <dbReference type="PROSITE" id="PS51677"/>
    </source>
</evidence>
<reference evidence="3 4" key="1">
    <citation type="submission" date="2018-11" db="EMBL/GenBank/DDBJ databases">
        <title>Chitinophaga lutea sp.nov., isolate from arsenic contaminated soil.</title>
        <authorList>
            <person name="Zong Y."/>
        </authorList>
    </citation>
    <scope>NUCLEOTIDE SEQUENCE [LARGE SCALE GENOMIC DNA]</scope>
    <source>
        <strain evidence="3 4">ZY74</strain>
    </source>
</reference>
<dbReference type="Pfam" id="PF01522">
    <property type="entry name" value="Polysacc_deac_1"/>
    <property type="match status" value="1"/>
</dbReference>
<dbReference type="CDD" id="cd10917">
    <property type="entry name" value="CE4_NodB_like_6s_7s"/>
    <property type="match status" value="1"/>
</dbReference>
<dbReference type="EMBL" id="RPDH01000002">
    <property type="protein sequence ID" value="RPE09472.1"/>
    <property type="molecule type" value="Genomic_DNA"/>
</dbReference>
<dbReference type="InterPro" id="IPR050248">
    <property type="entry name" value="Polysacc_deacetylase_ArnD"/>
</dbReference>
<sequence length="254" mass="27589">MLKHWVVTYVAIAVMAALVLLGVNFWLAFPAVLLAKLGLDAWGAINVGSNYYMNVLCKGAGGEKAVALSFDDGPVNGGTAEILDILKAQQVPAAFFFIGNRVAEAPGLVRRAHEEGHLIGNHSYAHQTLFDLLPTSKMKQELQKANDAIEAAAGVKPLLFRPPYGVTNPMLARAVKAGGFTPVGWSIRSLDTVIKEEDQLFERVTRKISPGDIFLFHDTAAATAKILPALIKQLKREGYVLKRLDELLKIPAYA</sequence>
<feature type="domain" description="NodB homology" evidence="2">
    <location>
        <begin position="64"/>
        <end position="242"/>
    </location>
</feature>
<protein>
    <submittedName>
        <fullName evidence="3">Polysaccharide deacetylase family protein</fullName>
    </submittedName>
</protein>
<keyword evidence="4" id="KW-1185">Reference proteome</keyword>
<dbReference type="GO" id="GO:0005975">
    <property type="term" value="P:carbohydrate metabolic process"/>
    <property type="evidence" value="ECO:0007669"/>
    <property type="project" value="InterPro"/>
</dbReference>
<proteinExistence type="predicted"/>
<dbReference type="OrthoDB" id="9812065at2"/>
<dbReference type="GO" id="GO:0016810">
    <property type="term" value="F:hydrolase activity, acting on carbon-nitrogen (but not peptide) bonds"/>
    <property type="evidence" value="ECO:0007669"/>
    <property type="project" value="InterPro"/>
</dbReference>
<keyword evidence="1" id="KW-0812">Transmembrane</keyword>
<dbReference type="PANTHER" id="PTHR10587">
    <property type="entry name" value="GLYCOSYL TRANSFERASE-RELATED"/>
    <property type="match status" value="1"/>
</dbReference>
<evidence type="ECO:0000256" key="1">
    <source>
        <dbReference type="SAM" id="Phobius"/>
    </source>
</evidence>
<name>A0A3N4PLB6_9BACT</name>
<organism evidence="3 4">
    <name type="scientific">Chitinophaga lutea</name>
    <dbReference type="NCBI Taxonomy" id="2488634"/>
    <lineage>
        <taxon>Bacteria</taxon>
        <taxon>Pseudomonadati</taxon>
        <taxon>Bacteroidota</taxon>
        <taxon>Chitinophagia</taxon>
        <taxon>Chitinophagales</taxon>
        <taxon>Chitinophagaceae</taxon>
        <taxon>Chitinophaga</taxon>
    </lineage>
</organism>
<keyword evidence="1" id="KW-1133">Transmembrane helix</keyword>